<dbReference type="EMBL" id="CM029051">
    <property type="protein sequence ID" value="KAG2559528.1"/>
    <property type="molecule type" value="Genomic_DNA"/>
</dbReference>
<evidence type="ECO:0000313" key="2">
    <source>
        <dbReference type="EMBL" id="KAG2559528.1"/>
    </source>
</evidence>
<feature type="region of interest" description="Disordered" evidence="1">
    <location>
        <begin position="1"/>
        <end position="27"/>
    </location>
</feature>
<name>A0A8T0PF36_PANVG</name>
<accession>A0A8T0PF36</accession>
<protein>
    <submittedName>
        <fullName evidence="2">Uncharacterized protein</fullName>
    </submittedName>
</protein>
<evidence type="ECO:0000256" key="1">
    <source>
        <dbReference type="SAM" id="MobiDB-lite"/>
    </source>
</evidence>
<proteinExistence type="predicted"/>
<reference evidence="2" key="1">
    <citation type="submission" date="2020-05" db="EMBL/GenBank/DDBJ databases">
        <title>WGS assembly of Panicum virgatum.</title>
        <authorList>
            <person name="Lovell J.T."/>
            <person name="Jenkins J."/>
            <person name="Shu S."/>
            <person name="Juenger T.E."/>
            <person name="Schmutz J."/>
        </authorList>
    </citation>
    <scope>NUCLEOTIDE SEQUENCE</scope>
    <source>
        <strain evidence="2">AP13</strain>
    </source>
</reference>
<gene>
    <name evidence="2" type="ORF">PVAP13_8KG017101</name>
</gene>
<sequence>MCAVLLPSGTLGKSQPRQKRKRFTPLPSSLPLPAPICSHPHPCCRRNPNAKEIFRQTKGETQLIYHFQDKLFYSMLRQSLILARIIML</sequence>
<organism evidence="2 3">
    <name type="scientific">Panicum virgatum</name>
    <name type="common">Blackwell switchgrass</name>
    <dbReference type="NCBI Taxonomy" id="38727"/>
    <lineage>
        <taxon>Eukaryota</taxon>
        <taxon>Viridiplantae</taxon>
        <taxon>Streptophyta</taxon>
        <taxon>Embryophyta</taxon>
        <taxon>Tracheophyta</taxon>
        <taxon>Spermatophyta</taxon>
        <taxon>Magnoliopsida</taxon>
        <taxon>Liliopsida</taxon>
        <taxon>Poales</taxon>
        <taxon>Poaceae</taxon>
        <taxon>PACMAD clade</taxon>
        <taxon>Panicoideae</taxon>
        <taxon>Panicodae</taxon>
        <taxon>Paniceae</taxon>
        <taxon>Panicinae</taxon>
        <taxon>Panicum</taxon>
        <taxon>Panicum sect. Hiantes</taxon>
    </lineage>
</organism>
<keyword evidence="3" id="KW-1185">Reference proteome</keyword>
<dbReference type="Proteomes" id="UP000823388">
    <property type="component" value="Chromosome 8K"/>
</dbReference>
<comment type="caution">
    <text evidence="2">The sequence shown here is derived from an EMBL/GenBank/DDBJ whole genome shotgun (WGS) entry which is preliminary data.</text>
</comment>
<dbReference type="AlphaFoldDB" id="A0A8T0PF36"/>
<evidence type="ECO:0000313" key="3">
    <source>
        <dbReference type="Proteomes" id="UP000823388"/>
    </source>
</evidence>